<feature type="compositionally biased region" description="Polar residues" evidence="1">
    <location>
        <begin position="40"/>
        <end position="73"/>
    </location>
</feature>
<reference evidence="2" key="1">
    <citation type="submission" date="2023-06" db="EMBL/GenBank/DDBJ databases">
        <title>Genome-scale phylogeny and comparative genomics of the fungal order Sordariales.</title>
        <authorList>
            <consortium name="Lawrence Berkeley National Laboratory"/>
            <person name="Hensen N."/>
            <person name="Bonometti L."/>
            <person name="Westerberg I."/>
            <person name="Brannstrom I.O."/>
            <person name="Guillou S."/>
            <person name="Cros-Aarteil S."/>
            <person name="Calhoun S."/>
            <person name="Haridas S."/>
            <person name="Kuo A."/>
            <person name="Mondo S."/>
            <person name="Pangilinan J."/>
            <person name="Riley R."/>
            <person name="Labutti K."/>
            <person name="Andreopoulos B."/>
            <person name="Lipzen A."/>
            <person name="Chen C."/>
            <person name="Yanf M."/>
            <person name="Daum C."/>
            <person name="Ng V."/>
            <person name="Clum A."/>
            <person name="Steindorff A."/>
            <person name="Ohm R."/>
            <person name="Martin F."/>
            <person name="Silar P."/>
            <person name="Natvig D."/>
            <person name="Lalanne C."/>
            <person name="Gautier V."/>
            <person name="Ament-Velasquez S.L."/>
            <person name="Kruys A."/>
            <person name="Hutchinson M.I."/>
            <person name="Powell A.J."/>
            <person name="Barry K."/>
            <person name="Miller A.N."/>
            <person name="Grigoriev I.V."/>
            <person name="Debuchy R."/>
            <person name="Gladieux P."/>
            <person name="Thoren M.H."/>
            <person name="Johannesson H."/>
        </authorList>
    </citation>
    <scope>NUCLEOTIDE SEQUENCE</scope>
    <source>
        <strain evidence="2">CBS 540.89</strain>
    </source>
</reference>
<gene>
    <name evidence="2" type="ORF">B0T21DRAFT_345625</name>
</gene>
<feature type="region of interest" description="Disordered" evidence="1">
    <location>
        <begin position="38"/>
        <end position="113"/>
    </location>
</feature>
<evidence type="ECO:0000313" key="2">
    <source>
        <dbReference type="EMBL" id="KAK0741736.1"/>
    </source>
</evidence>
<dbReference type="AlphaFoldDB" id="A0AA40K0W3"/>
<proteinExistence type="predicted"/>
<feature type="compositionally biased region" description="Polar residues" evidence="1">
    <location>
        <begin position="102"/>
        <end position="113"/>
    </location>
</feature>
<feature type="compositionally biased region" description="Basic and acidic residues" evidence="1">
    <location>
        <begin position="76"/>
        <end position="101"/>
    </location>
</feature>
<evidence type="ECO:0000313" key="3">
    <source>
        <dbReference type="Proteomes" id="UP001172159"/>
    </source>
</evidence>
<protein>
    <submittedName>
        <fullName evidence="2">Uncharacterized protein</fullName>
    </submittedName>
</protein>
<dbReference type="EMBL" id="JAUKTV010000003">
    <property type="protein sequence ID" value="KAK0741736.1"/>
    <property type="molecule type" value="Genomic_DNA"/>
</dbReference>
<evidence type="ECO:0000256" key="1">
    <source>
        <dbReference type="SAM" id="MobiDB-lite"/>
    </source>
</evidence>
<name>A0AA40K0W3_9PEZI</name>
<sequence>MPLPSQLSHLSGQIKQIFQNLDPHALVGATTSNTAAGTSYIAQPSGPVNTRPGNDSSSSGVKDTKQNEQNNLNIKRKAEDSGSTGDEPKRAKRAPLDKNTENRNPGQFGNQTHHTIFNETGQVTSFIPAIRQDIFLTLPFQEVEPEEWLLFTGGTQSPD</sequence>
<organism evidence="2 3">
    <name type="scientific">Apiosordaria backusii</name>
    <dbReference type="NCBI Taxonomy" id="314023"/>
    <lineage>
        <taxon>Eukaryota</taxon>
        <taxon>Fungi</taxon>
        <taxon>Dikarya</taxon>
        <taxon>Ascomycota</taxon>
        <taxon>Pezizomycotina</taxon>
        <taxon>Sordariomycetes</taxon>
        <taxon>Sordariomycetidae</taxon>
        <taxon>Sordariales</taxon>
        <taxon>Lasiosphaeriaceae</taxon>
        <taxon>Apiosordaria</taxon>
    </lineage>
</organism>
<accession>A0AA40K0W3</accession>
<keyword evidence="3" id="KW-1185">Reference proteome</keyword>
<dbReference type="Proteomes" id="UP001172159">
    <property type="component" value="Unassembled WGS sequence"/>
</dbReference>
<comment type="caution">
    <text evidence="2">The sequence shown here is derived from an EMBL/GenBank/DDBJ whole genome shotgun (WGS) entry which is preliminary data.</text>
</comment>